<proteinExistence type="predicted"/>
<dbReference type="PANTHER" id="PTHR33121">
    <property type="entry name" value="CYCLIC DI-GMP PHOSPHODIESTERASE PDEF"/>
    <property type="match status" value="1"/>
</dbReference>
<protein>
    <submittedName>
        <fullName evidence="2">Cyclic di-GMP phosphodiesterase yahA</fullName>
        <ecNumber evidence="2">3.1.4.-</ecNumber>
    </submittedName>
</protein>
<dbReference type="PROSITE" id="PS50883">
    <property type="entry name" value="EAL"/>
    <property type="match status" value="1"/>
</dbReference>
<accession>A0A447V604</accession>
<dbReference type="EMBL" id="LR134201">
    <property type="protein sequence ID" value="VEC00482.1"/>
    <property type="molecule type" value="Genomic_DNA"/>
</dbReference>
<dbReference type="SUPFAM" id="SSF141868">
    <property type="entry name" value="EAL domain-like"/>
    <property type="match status" value="1"/>
</dbReference>
<keyword evidence="3" id="KW-1185">Reference proteome</keyword>
<dbReference type="KEGG" id="clap:NCTC11466_03653"/>
<organism evidence="2 3">
    <name type="scientific">Cedecea lapagei</name>
    <dbReference type="NCBI Taxonomy" id="158823"/>
    <lineage>
        <taxon>Bacteria</taxon>
        <taxon>Pseudomonadati</taxon>
        <taxon>Pseudomonadota</taxon>
        <taxon>Gammaproteobacteria</taxon>
        <taxon>Enterobacterales</taxon>
        <taxon>Enterobacteriaceae</taxon>
        <taxon>Cedecea</taxon>
    </lineage>
</organism>
<dbReference type="CDD" id="cd01948">
    <property type="entry name" value="EAL"/>
    <property type="match status" value="1"/>
</dbReference>
<dbReference type="Pfam" id="PF00563">
    <property type="entry name" value="EAL"/>
    <property type="match status" value="1"/>
</dbReference>
<evidence type="ECO:0000259" key="1">
    <source>
        <dbReference type="PROSITE" id="PS50883"/>
    </source>
</evidence>
<gene>
    <name evidence="2" type="primary">yahA</name>
    <name evidence="2" type="ORF">NCTC11466_03653</name>
</gene>
<evidence type="ECO:0000313" key="2">
    <source>
        <dbReference type="EMBL" id="VEC00482.1"/>
    </source>
</evidence>
<evidence type="ECO:0000313" key="3">
    <source>
        <dbReference type="Proteomes" id="UP000274122"/>
    </source>
</evidence>
<dbReference type="Proteomes" id="UP000274122">
    <property type="component" value="Chromosome"/>
</dbReference>
<dbReference type="InterPro" id="IPR001633">
    <property type="entry name" value="EAL_dom"/>
</dbReference>
<keyword evidence="2" id="KW-0378">Hydrolase</keyword>
<sequence>MMASGLVNLLAGRKIRTVFLPVSGEETELRDAGARLMVYLPDRPYWLLVVLRQVACLLDRNGGRLSVLILSRSSASWIWRSLQKLVKKESFLGGVRLAPSDLPCSSLAALMLRDWECTVSLKKQALEEEQVSGIQPEGMTKKELDVLVDSLAGQAIQEQARQRGVSHKTLYVQRRSGLKKMAHPMLYEKTPLVKNKQKGPLPSGTVSPLSPFEREFVHAIHNRQVYPVFQPIVDGGIQLKGLEILARWERNGQIMQPAEFLPQIRSGYAWRLLTALMLQEAICGINQYRGAYYFSVNIPAAISGSESLIEMIKQLSTRLINPFWTDRLVLEISESLNLLDRHESRFLITQLQHLGYRVMLDDCFSRSSVYFPVRAVRFNDYKLDRKVVEDAQYEPHALALIKSLAFYCDLTGSHCVAEGIDSREKLSLLRASGVHLFQGYSISQPVFKFELAQMIADLKKRETVQPIA</sequence>
<reference evidence="2 3" key="1">
    <citation type="submission" date="2018-12" db="EMBL/GenBank/DDBJ databases">
        <authorList>
            <consortium name="Pathogen Informatics"/>
        </authorList>
    </citation>
    <scope>NUCLEOTIDE SEQUENCE [LARGE SCALE GENOMIC DNA]</scope>
    <source>
        <strain evidence="2 3">NCTC11466</strain>
    </source>
</reference>
<feature type="domain" description="EAL" evidence="1">
    <location>
        <begin position="209"/>
        <end position="459"/>
    </location>
</feature>
<dbReference type="GO" id="GO:0071111">
    <property type="term" value="F:cyclic-guanylate-specific phosphodiesterase activity"/>
    <property type="evidence" value="ECO:0007669"/>
    <property type="project" value="InterPro"/>
</dbReference>
<dbReference type="AlphaFoldDB" id="A0A447V604"/>
<dbReference type="InterPro" id="IPR035919">
    <property type="entry name" value="EAL_sf"/>
</dbReference>
<dbReference type="InterPro" id="IPR050706">
    <property type="entry name" value="Cyclic-di-GMP_PDE-like"/>
</dbReference>
<name>A0A447V604_9ENTR</name>
<dbReference type="Gene3D" id="3.20.20.450">
    <property type="entry name" value="EAL domain"/>
    <property type="match status" value="1"/>
</dbReference>
<dbReference type="EC" id="3.1.4.-" evidence="2"/>
<dbReference type="PANTHER" id="PTHR33121:SF71">
    <property type="entry name" value="OXYGEN SENSOR PROTEIN DOSP"/>
    <property type="match status" value="1"/>
</dbReference>
<dbReference type="SMART" id="SM00052">
    <property type="entry name" value="EAL"/>
    <property type="match status" value="1"/>
</dbReference>